<evidence type="ECO:0000313" key="1">
    <source>
        <dbReference type="EMBL" id="KLN54727.1"/>
    </source>
</evidence>
<dbReference type="EMBL" id="JZWI01000021">
    <property type="protein sequence ID" value="KLN54727.1"/>
    <property type="molecule type" value="Genomic_DNA"/>
</dbReference>
<comment type="caution">
    <text evidence="1">The sequence shown here is derived from an EMBL/GenBank/DDBJ whole genome shotgun (WGS) entry which is preliminary data.</text>
</comment>
<protein>
    <recommendedName>
        <fullName evidence="3">DUF1834 family protein</fullName>
    </recommendedName>
</protein>
<dbReference type="RefSeq" id="WP_053063290.1">
    <property type="nucleotide sequence ID" value="NZ_JZWI01000021.1"/>
</dbReference>
<evidence type="ECO:0008006" key="3">
    <source>
        <dbReference type="Google" id="ProtNLM"/>
    </source>
</evidence>
<proteinExistence type="predicted"/>
<name>A0A0H2M1V4_VARPD</name>
<gene>
    <name evidence="1" type="ORF">VPARA_40310</name>
</gene>
<sequence>MSTFLLDQTVDFVRSKFTRQQVLQVEPYGGEFSASEIPFKSYSCPAIFVTVLGWSPKASGQRVAGRGVRSVSMAAFVVFKHVDRKKRLAGAMALAEQLSIALSSWNPATVDAPIQVMPVDADPVAENLYGRAVDKVGQALWMVRWTQDLKVNVPPGQLFDLLAVHIDENYHPGQVPGTTNPVNPPLTVTDAITFPQEP</sequence>
<keyword evidence="2" id="KW-1185">Reference proteome</keyword>
<dbReference type="Proteomes" id="UP000035170">
    <property type="component" value="Unassembled WGS sequence"/>
</dbReference>
<organism evidence="1 2">
    <name type="scientific">Variovorax paradoxus</name>
    <dbReference type="NCBI Taxonomy" id="34073"/>
    <lineage>
        <taxon>Bacteria</taxon>
        <taxon>Pseudomonadati</taxon>
        <taxon>Pseudomonadota</taxon>
        <taxon>Betaproteobacteria</taxon>
        <taxon>Burkholderiales</taxon>
        <taxon>Comamonadaceae</taxon>
        <taxon>Variovorax</taxon>
    </lineage>
</organism>
<accession>A0A0H2M1V4</accession>
<reference evidence="1 2" key="1">
    <citation type="submission" date="2015-03" db="EMBL/GenBank/DDBJ databases">
        <title>Genome sequence of Variovorax paradoxus TBEA6.</title>
        <authorList>
            <person name="Poehlein A."/>
            <person name="Schuldes J."/>
            <person name="Wuebbeler J.H."/>
            <person name="Hiessl S."/>
            <person name="Steinbuechel A."/>
            <person name="Daniel R."/>
        </authorList>
    </citation>
    <scope>NUCLEOTIDE SEQUENCE [LARGE SCALE GENOMIC DNA]</scope>
    <source>
        <strain evidence="1 2">TBEA6</strain>
    </source>
</reference>
<dbReference type="AlphaFoldDB" id="A0A0H2M1V4"/>
<evidence type="ECO:0000313" key="2">
    <source>
        <dbReference type="Proteomes" id="UP000035170"/>
    </source>
</evidence>
<dbReference type="PATRIC" id="fig|34073.19.peg.4127"/>